<dbReference type="STRING" id="504800.SAMN04488085_108150"/>
<accession>A0A1I4G651</accession>
<keyword evidence="2" id="KW-1185">Reference proteome</keyword>
<reference evidence="1 2" key="1">
    <citation type="submission" date="2016-10" db="EMBL/GenBank/DDBJ databases">
        <authorList>
            <person name="de Groot N.N."/>
        </authorList>
    </citation>
    <scope>NUCLEOTIDE SEQUENCE [LARGE SCALE GENOMIC DNA]</scope>
    <source>
        <strain evidence="1 2">DSM 45317</strain>
    </source>
</reference>
<sequence length="48" mass="4994">MPVLISPTGVQAVHRDGEVAVGARRGGCWACAGDRDGCQNRANRSRAA</sequence>
<dbReference type="Proteomes" id="UP000199152">
    <property type="component" value="Unassembled WGS sequence"/>
</dbReference>
<dbReference type="InParanoid" id="A0A1I4G651"/>
<dbReference type="EMBL" id="FOSW01000008">
    <property type="protein sequence ID" value="SFL24970.1"/>
    <property type="molecule type" value="Genomic_DNA"/>
</dbReference>
<dbReference type="AlphaFoldDB" id="A0A1I4G651"/>
<gene>
    <name evidence="1" type="ORF">SAMN04488085_108150</name>
</gene>
<evidence type="ECO:0000313" key="1">
    <source>
        <dbReference type="EMBL" id="SFL24970.1"/>
    </source>
</evidence>
<proteinExistence type="predicted"/>
<protein>
    <submittedName>
        <fullName evidence="1">Uncharacterized protein</fullName>
    </submittedName>
</protein>
<evidence type="ECO:0000313" key="2">
    <source>
        <dbReference type="Proteomes" id="UP000199152"/>
    </source>
</evidence>
<organism evidence="1 2">
    <name type="scientific">Geodermatophilus ruber</name>
    <dbReference type="NCBI Taxonomy" id="504800"/>
    <lineage>
        <taxon>Bacteria</taxon>
        <taxon>Bacillati</taxon>
        <taxon>Actinomycetota</taxon>
        <taxon>Actinomycetes</taxon>
        <taxon>Geodermatophilales</taxon>
        <taxon>Geodermatophilaceae</taxon>
        <taxon>Geodermatophilus</taxon>
    </lineage>
</organism>
<name>A0A1I4G651_9ACTN</name>